<evidence type="ECO:0000256" key="3">
    <source>
        <dbReference type="ARBA" id="ARBA00012663"/>
    </source>
</evidence>
<evidence type="ECO:0000256" key="2">
    <source>
        <dbReference type="ARBA" id="ARBA00005336"/>
    </source>
</evidence>
<comment type="similarity">
    <text evidence="2">Belongs to the glycosyl hydrolase 3 family.</text>
</comment>
<dbReference type="InterPro" id="IPR036881">
    <property type="entry name" value="Glyco_hydro_3_C_sf"/>
</dbReference>
<keyword evidence="5" id="KW-0326">Glycosidase</keyword>
<dbReference type="GO" id="GO:0004563">
    <property type="term" value="F:beta-N-acetylhexosaminidase activity"/>
    <property type="evidence" value="ECO:0007669"/>
    <property type="project" value="UniProtKB-EC"/>
</dbReference>
<dbReference type="GO" id="GO:0005975">
    <property type="term" value="P:carbohydrate metabolic process"/>
    <property type="evidence" value="ECO:0007669"/>
    <property type="project" value="InterPro"/>
</dbReference>
<dbReference type="RefSeq" id="WP_050004264.1">
    <property type="nucleotide sequence ID" value="NZ_CATXDA010000085.1"/>
</dbReference>
<dbReference type="InterPro" id="IPR036962">
    <property type="entry name" value="Glyco_hydro_3_N_sf"/>
</dbReference>
<dbReference type="InterPro" id="IPR001764">
    <property type="entry name" value="Glyco_hydro_3_N"/>
</dbReference>
<comment type="catalytic activity">
    <reaction evidence="1">
        <text>Hydrolysis of terminal non-reducing N-acetyl-D-hexosamine residues in N-acetyl-beta-D-hexosaminides.</text>
        <dbReference type="EC" id="3.2.1.52"/>
    </reaction>
</comment>
<protein>
    <recommendedName>
        <fullName evidence="3">beta-N-acetylhexosaminidase</fullName>
        <ecNumber evidence="3">3.2.1.52</ecNumber>
    </recommendedName>
</protein>
<evidence type="ECO:0000259" key="6">
    <source>
        <dbReference type="Pfam" id="PF00933"/>
    </source>
</evidence>
<evidence type="ECO:0000313" key="8">
    <source>
        <dbReference type="Proteomes" id="UP000032483"/>
    </source>
</evidence>
<reference evidence="7" key="1">
    <citation type="submission" date="2015-02" db="EMBL/GenBank/DDBJ databases">
        <title>A novel member of the family Ruminococcaceae isolated from human feces.</title>
        <authorList>
            <person name="Shkoporov A.N."/>
            <person name="Chaplin A.V."/>
            <person name="Motuzova O.V."/>
            <person name="Kafarskaia L.I."/>
            <person name="Khokhlova E.V."/>
            <person name="Efimov B.A."/>
        </authorList>
    </citation>
    <scope>NUCLEOTIDE SEQUENCE [LARGE SCALE GENOMIC DNA]</scope>
    <source>
        <strain evidence="7">585-1</strain>
    </source>
</reference>
<dbReference type="SUPFAM" id="SSF51445">
    <property type="entry name" value="(Trans)glycosidases"/>
    <property type="match status" value="1"/>
</dbReference>
<dbReference type="Gene3D" id="3.20.20.300">
    <property type="entry name" value="Glycoside hydrolase, family 3, N-terminal domain"/>
    <property type="match status" value="1"/>
</dbReference>
<dbReference type="PATRIC" id="fig|1550024.3.peg.283"/>
<proteinExistence type="inferred from homology"/>
<dbReference type="Gene3D" id="3.40.50.1700">
    <property type="entry name" value="Glycoside hydrolase family 3 C-terminal domain"/>
    <property type="match status" value="1"/>
</dbReference>
<name>A0A0D8J4L1_9FIRM</name>
<dbReference type="GeneID" id="42855266"/>
<dbReference type="GO" id="GO:0009254">
    <property type="term" value="P:peptidoglycan turnover"/>
    <property type="evidence" value="ECO:0007669"/>
    <property type="project" value="TreeGrafter"/>
</dbReference>
<dbReference type="Pfam" id="PF00933">
    <property type="entry name" value="Glyco_hydro_3"/>
    <property type="match status" value="1"/>
</dbReference>
<dbReference type="AlphaFoldDB" id="A0A0D8J4L1"/>
<dbReference type="EC" id="3.2.1.52" evidence="3"/>
<evidence type="ECO:0000313" key="7">
    <source>
        <dbReference type="EMBL" id="KJF41471.1"/>
    </source>
</evidence>
<comment type="caution">
    <text evidence="7">The sequence shown here is derived from an EMBL/GenBank/DDBJ whole genome shotgun (WGS) entry which is preliminary data.</text>
</comment>
<dbReference type="PANTHER" id="PTHR30480:SF13">
    <property type="entry name" value="BETA-HEXOSAMINIDASE"/>
    <property type="match status" value="1"/>
</dbReference>
<dbReference type="InterPro" id="IPR017853">
    <property type="entry name" value="GH"/>
</dbReference>
<feature type="domain" description="Glycoside hydrolase family 3 N-terminal" evidence="6">
    <location>
        <begin position="30"/>
        <end position="347"/>
    </location>
</feature>
<dbReference type="InterPro" id="IPR050226">
    <property type="entry name" value="NagZ_Beta-hexosaminidase"/>
</dbReference>
<keyword evidence="4 7" id="KW-0378">Hydrolase</keyword>
<organism evidence="7 8">
    <name type="scientific">Ruthenibacterium lactatiformans</name>
    <dbReference type="NCBI Taxonomy" id="1550024"/>
    <lineage>
        <taxon>Bacteria</taxon>
        <taxon>Bacillati</taxon>
        <taxon>Bacillota</taxon>
        <taxon>Clostridia</taxon>
        <taxon>Eubacteriales</taxon>
        <taxon>Oscillospiraceae</taxon>
        <taxon>Ruthenibacterium</taxon>
    </lineage>
</organism>
<gene>
    <name evidence="7" type="ORF">TQ39_01270</name>
</gene>
<evidence type="ECO:0000256" key="5">
    <source>
        <dbReference type="ARBA" id="ARBA00023295"/>
    </source>
</evidence>
<dbReference type="PANTHER" id="PTHR30480">
    <property type="entry name" value="BETA-HEXOSAMINIDASE-RELATED"/>
    <property type="match status" value="1"/>
</dbReference>
<accession>A0A0D8J4L1</accession>
<evidence type="ECO:0000256" key="4">
    <source>
        <dbReference type="ARBA" id="ARBA00022801"/>
    </source>
</evidence>
<sequence length="581" mass="64583">MSFDMRAKPFDLDDNAVRWVNDTFNAMTQEEKIAQLFVDMLWNDTGKQTAALLGRYPSGGLRYNNRKPRELYRQNAAAQKNSRIPLLIAANVEAGGNGAMTGGTKIGEGIACAATGDTRSAYEMGLYGCREAAAVGCNWTFAPVVDIDRNWRNCVIPTRCFGSNPDTVLEMALAYMKGANEAGVACCMKHFPGDGCDDRDQHIVTTVNDCTCEEWDASYGKVYQGMIGAGVPSIMVGHIQQPAYSRKLRPGIRDEEIMPATVAPELLQGLLREKLGFNGLIITDATHMVGLTGKMRRSEFLPIAVQSGCDMILYYRDHDEDLRFMREGLESGQLTQERLDEAVLRVLAFKAMLRLHEKQRTNALMPAEEGLSVIGCPEHRAAAARIIDRSITLVKNSRAQLPITPQAHKRAILYSVSSVSLAARVLGKADKVREYLAQELEKQGFSVEVYRLNPFKYLTPKGINGKKVLADIPVLEFRKKYDVVFVIADVQSFSTTNERNLHWSIPMGPEIPWYAAEKPTVFISVANPFHLYDVPMVPVCINTYNGSREAIRQAVEKITGKSEFKGNSPVDAFCGMWDTRL</sequence>
<evidence type="ECO:0000256" key="1">
    <source>
        <dbReference type="ARBA" id="ARBA00001231"/>
    </source>
</evidence>
<keyword evidence="8" id="KW-1185">Reference proteome</keyword>
<dbReference type="EMBL" id="JXXK01000001">
    <property type="protein sequence ID" value="KJF41471.1"/>
    <property type="molecule type" value="Genomic_DNA"/>
</dbReference>
<dbReference type="Proteomes" id="UP000032483">
    <property type="component" value="Unassembled WGS sequence"/>
</dbReference>